<evidence type="ECO:0000313" key="8">
    <source>
        <dbReference type="EMBL" id="PTU72760.1"/>
    </source>
</evidence>
<evidence type="ECO:0000256" key="6">
    <source>
        <dbReference type="RuleBase" id="RU004168"/>
    </source>
</evidence>
<accession>A0A2T5P4V8</accession>
<comment type="catalytic activity">
    <reaction evidence="4 5">
        <text>an acyl phosphate + H2O = a carboxylate + phosphate + H(+)</text>
        <dbReference type="Rhea" id="RHEA:14965"/>
        <dbReference type="ChEBI" id="CHEBI:15377"/>
        <dbReference type="ChEBI" id="CHEBI:15378"/>
        <dbReference type="ChEBI" id="CHEBI:29067"/>
        <dbReference type="ChEBI" id="CHEBI:43474"/>
        <dbReference type="ChEBI" id="CHEBI:59918"/>
        <dbReference type="EC" id="3.6.1.7"/>
    </reaction>
</comment>
<feature type="active site" evidence="5">
    <location>
        <position position="20"/>
    </location>
</feature>
<dbReference type="InterPro" id="IPR020456">
    <property type="entry name" value="Acylphosphatase"/>
</dbReference>
<dbReference type="OrthoDB" id="5295388at2"/>
<evidence type="ECO:0000256" key="2">
    <source>
        <dbReference type="ARBA" id="ARBA00012150"/>
    </source>
</evidence>
<sequence length="97" mass="10460">MTVVAVHGYAGGRVQGVGFRRHARLQAVQLGLCGWVRNCPDGRVEYFLEGDGQALQSMLAWLRSGPAAARVDSLSEQDCLAQGLTDFQVREDAPSGQ</sequence>
<dbReference type="GO" id="GO:0003998">
    <property type="term" value="F:acylphosphatase activity"/>
    <property type="evidence" value="ECO:0007669"/>
    <property type="project" value="UniProtKB-EC"/>
</dbReference>
<keyword evidence="9" id="KW-1185">Reference proteome</keyword>
<dbReference type="EMBL" id="QASN01000022">
    <property type="protein sequence ID" value="PTU72760.1"/>
    <property type="molecule type" value="Genomic_DNA"/>
</dbReference>
<dbReference type="SUPFAM" id="SSF54975">
    <property type="entry name" value="Acylphosphatase/BLUF domain-like"/>
    <property type="match status" value="1"/>
</dbReference>
<evidence type="ECO:0000259" key="7">
    <source>
        <dbReference type="PROSITE" id="PS51160"/>
    </source>
</evidence>
<reference evidence="8 9" key="1">
    <citation type="submission" date="2018-04" db="EMBL/GenBank/DDBJ databases">
        <title>Pseudomonas sp. nov., isolated from mangrove soil.</title>
        <authorList>
            <person name="Chen C."/>
        </authorList>
    </citation>
    <scope>NUCLEOTIDE SEQUENCE [LARGE SCALE GENOMIC DNA]</scope>
    <source>
        <strain evidence="8 9">TC-11</strain>
    </source>
</reference>
<feature type="domain" description="Acylphosphatase-like" evidence="7">
    <location>
        <begin position="5"/>
        <end position="91"/>
    </location>
</feature>
<keyword evidence="5 8" id="KW-0378">Hydrolase</keyword>
<dbReference type="InterPro" id="IPR017968">
    <property type="entry name" value="Acylphosphatase_CS"/>
</dbReference>
<proteinExistence type="inferred from homology"/>
<dbReference type="PROSITE" id="PS00151">
    <property type="entry name" value="ACYLPHOSPHATASE_2"/>
    <property type="match status" value="1"/>
</dbReference>
<organism evidence="8 9">
    <name type="scientific">Pseudomonas mangrovi</name>
    <dbReference type="NCBI Taxonomy" id="2161748"/>
    <lineage>
        <taxon>Bacteria</taxon>
        <taxon>Pseudomonadati</taxon>
        <taxon>Pseudomonadota</taxon>
        <taxon>Gammaproteobacteria</taxon>
        <taxon>Pseudomonadales</taxon>
        <taxon>Pseudomonadaceae</taxon>
        <taxon>Pseudomonas</taxon>
    </lineage>
</organism>
<dbReference type="PRINTS" id="PR00112">
    <property type="entry name" value="ACYLPHPHTASE"/>
</dbReference>
<dbReference type="PANTHER" id="PTHR47268">
    <property type="entry name" value="ACYLPHOSPHATASE"/>
    <property type="match status" value="1"/>
</dbReference>
<dbReference type="Gene3D" id="3.30.70.100">
    <property type="match status" value="1"/>
</dbReference>
<comment type="similarity">
    <text evidence="1 6">Belongs to the acylphosphatase family.</text>
</comment>
<dbReference type="PROSITE" id="PS51160">
    <property type="entry name" value="ACYLPHOSPHATASE_3"/>
    <property type="match status" value="1"/>
</dbReference>
<dbReference type="AlphaFoldDB" id="A0A2T5P4V8"/>
<evidence type="ECO:0000313" key="9">
    <source>
        <dbReference type="Proteomes" id="UP000244064"/>
    </source>
</evidence>
<dbReference type="PANTHER" id="PTHR47268:SF4">
    <property type="entry name" value="ACYLPHOSPHATASE"/>
    <property type="match status" value="1"/>
</dbReference>
<dbReference type="InterPro" id="IPR001792">
    <property type="entry name" value="Acylphosphatase-like_dom"/>
</dbReference>
<dbReference type="EC" id="3.6.1.7" evidence="2 5"/>
<comment type="caution">
    <text evidence="8">The sequence shown here is derived from an EMBL/GenBank/DDBJ whole genome shotgun (WGS) entry which is preliminary data.</text>
</comment>
<evidence type="ECO:0000256" key="3">
    <source>
        <dbReference type="ARBA" id="ARBA00015991"/>
    </source>
</evidence>
<gene>
    <name evidence="8" type="ORF">DBO85_18585</name>
</gene>
<evidence type="ECO:0000256" key="5">
    <source>
        <dbReference type="PROSITE-ProRule" id="PRU00520"/>
    </source>
</evidence>
<evidence type="ECO:0000256" key="4">
    <source>
        <dbReference type="ARBA" id="ARBA00047645"/>
    </source>
</evidence>
<name>A0A2T5P4V8_9PSED</name>
<protein>
    <recommendedName>
        <fullName evidence="3 5">acylphosphatase</fullName>
        <ecNumber evidence="2 5">3.6.1.7</ecNumber>
    </recommendedName>
</protein>
<feature type="active site" evidence="5">
    <location>
        <position position="38"/>
    </location>
</feature>
<dbReference type="InterPro" id="IPR036046">
    <property type="entry name" value="Acylphosphatase-like_dom_sf"/>
</dbReference>
<dbReference type="Proteomes" id="UP000244064">
    <property type="component" value="Unassembled WGS sequence"/>
</dbReference>
<evidence type="ECO:0000256" key="1">
    <source>
        <dbReference type="ARBA" id="ARBA00005614"/>
    </source>
</evidence>
<dbReference type="Pfam" id="PF00708">
    <property type="entry name" value="Acylphosphatase"/>
    <property type="match status" value="1"/>
</dbReference>